<evidence type="ECO:0000259" key="1">
    <source>
        <dbReference type="Pfam" id="PF00753"/>
    </source>
</evidence>
<dbReference type="InterPro" id="IPR052159">
    <property type="entry name" value="Competence_DNA_uptake"/>
</dbReference>
<name>A0A2T0AMC5_9FIRM</name>
<accession>A0A2T0AMC5</accession>
<dbReference type="Pfam" id="PF00753">
    <property type="entry name" value="Lactamase_B"/>
    <property type="match status" value="1"/>
</dbReference>
<dbReference type="PANTHER" id="PTHR30619:SF7">
    <property type="entry name" value="BETA-LACTAMASE DOMAIN PROTEIN"/>
    <property type="match status" value="1"/>
</dbReference>
<protein>
    <submittedName>
        <fullName evidence="2">ComEC family competence protein</fullName>
    </submittedName>
</protein>
<dbReference type="InterPro" id="IPR036866">
    <property type="entry name" value="RibonucZ/Hydroxyglut_hydro"/>
</dbReference>
<organism evidence="2 3">
    <name type="scientific">Neomoorella humiferrea</name>
    <dbReference type="NCBI Taxonomy" id="676965"/>
    <lineage>
        <taxon>Bacteria</taxon>
        <taxon>Bacillati</taxon>
        <taxon>Bacillota</taxon>
        <taxon>Clostridia</taxon>
        <taxon>Neomoorellales</taxon>
        <taxon>Neomoorellaceae</taxon>
        <taxon>Neomoorella</taxon>
    </lineage>
</organism>
<keyword evidence="3" id="KW-1185">Reference proteome</keyword>
<evidence type="ECO:0000313" key="3">
    <source>
        <dbReference type="Proteomes" id="UP000238415"/>
    </source>
</evidence>
<reference evidence="2 3" key="1">
    <citation type="submission" date="2018-03" db="EMBL/GenBank/DDBJ databases">
        <title>Genome sequence of Moorella humiferrea DSM 23265.</title>
        <authorList>
            <person name="Poehlein A."/>
            <person name="Daniel R."/>
        </authorList>
    </citation>
    <scope>NUCLEOTIDE SEQUENCE [LARGE SCALE GENOMIC DNA]</scope>
    <source>
        <strain evidence="2 3">DSM 23265</strain>
    </source>
</reference>
<dbReference type="InterPro" id="IPR035681">
    <property type="entry name" value="ComA-like_MBL"/>
</dbReference>
<dbReference type="SUPFAM" id="SSF56281">
    <property type="entry name" value="Metallo-hydrolase/oxidoreductase"/>
    <property type="match status" value="1"/>
</dbReference>
<dbReference type="Gene3D" id="3.60.15.10">
    <property type="entry name" value="Ribonuclease Z/Hydroxyacylglutathione hydrolase-like"/>
    <property type="match status" value="1"/>
</dbReference>
<dbReference type="AlphaFoldDB" id="A0A2T0AMC5"/>
<dbReference type="Proteomes" id="UP000238415">
    <property type="component" value="Unassembled WGS sequence"/>
</dbReference>
<feature type="domain" description="Metallo-beta-lactamase" evidence="1">
    <location>
        <begin position="9"/>
        <end position="132"/>
    </location>
</feature>
<gene>
    <name evidence="2" type="ORF">MOHU_21400</name>
</gene>
<comment type="caution">
    <text evidence="2">The sequence shown here is derived from an EMBL/GenBank/DDBJ whole genome shotgun (WGS) entry which is preliminary data.</text>
</comment>
<evidence type="ECO:0000313" key="2">
    <source>
        <dbReference type="EMBL" id="PRR69884.1"/>
    </source>
</evidence>
<sequence>MDILIDAWDTGYGSKVVSYLQNRDVDDIEILIATHPHADHIGGLPAVFEAYNVETVVDSGVSHMSQTYQRYWSAVQAEGCDYQKAAGQSWTFGNCQFEVLGPTTTYQNLNDNSVVARLTSLGGAFLFTGDALG</sequence>
<proteinExistence type="predicted"/>
<dbReference type="PANTHER" id="PTHR30619">
    <property type="entry name" value="DNA INTERNALIZATION/COMPETENCE PROTEIN COMEC/REC2"/>
    <property type="match status" value="1"/>
</dbReference>
<dbReference type="CDD" id="cd07731">
    <property type="entry name" value="ComA-like_MBL-fold"/>
    <property type="match status" value="1"/>
</dbReference>
<dbReference type="EMBL" id="PVXM01000050">
    <property type="protein sequence ID" value="PRR69884.1"/>
    <property type="molecule type" value="Genomic_DNA"/>
</dbReference>
<dbReference type="InterPro" id="IPR001279">
    <property type="entry name" value="Metallo-B-lactamas"/>
</dbReference>